<name>A0A316M9T4_9CLOT</name>
<sequence>MFNSDIATYVKQVNYYEDMSKFAKLGLWIIQCLGGDIDDIETLIGEYPTLQSKRELTEDDLELIEFAKENGLKYKITNKGIKIIA</sequence>
<dbReference type="AlphaFoldDB" id="A0A316M9T4"/>
<evidence type="ECO:0000313" key="1">
    <source>
        <dbReference type="EMBL" id="PWL55292.1"/>
    </source>
</evidence>
<evidence type="ECO:0000313" key="2">
    <source>
        <dbReference type="Proteomes" id="UP000246114"/>
    </source>
</evidence>
<dbReference type="Proteomes" id="UP000246114">
    <property type="component" value="Unassembled WGS sequence"/>
</dbReference>
<protein>
    <submittedName>
        <fullName evidence="1">Uncharacterized protein</fullName>
    </submittedName>
</protein>
<gene>
    <name evidence="1" type="ORF">DBY38_02195</name>
</gene>
<comment type="caution">
    <text evidence="1">The sequence shown here is derived from an EMBL/GenBank/DDBJ whole genome shotgun (WGS) entry which is preliminary data.</text>
</comment>
<dbReference type="EMBL" id="QAMZ01000008">
    <property type="protein sequence ID" value="PWL55292.1"/>
    <property type="molecule type" value="Genomic_DNA"/>
</dbReference>
<accession>A0A316M9T4</accession>
<organism evidence="1 2">
    <name type="scientific">Clostridium cadaveris</name>
    <dbReference type="NCBI Taxonomy" id="1529"/>
    <lineage>
        <taxon>Bacteria</taxon>
        <taxon>Bacillati</taxon>
        <taxon>Bacillota</taxon>
        <taxon>Clostridia</taxon>
        <taxon>Eubacteriales</taxon>
        <taxon>Clostridiaceae</taxon>
        <taxon>Clostridium</taxon>
    </lineage>
</organism>
<proteinExistence type="predicted"/>
<reference evidence="1 2" key="1">
    <citation type="submission" date="2018-03" db="EMBL/GenBank/DDBJ databases">
        <title>The uncultured portion of the human microbiome is neutrally assembled.</title>
        <authorList>
            <person name="Jeraldo P."/>
            <person name="Boardman L."/>
            <person name="White B.A."/>
            <person name="Nelson H."/>
            <person name="Goldenfeld N."/>
            <person name="Chia N."/>
        </authorList>
    </citation>
    <scope>NUCLEOTIDE SEQUENCE [LARGE SCALE GENOMIC DNA]</scope>
    <source>
        <strain evidence="1">CIM:MAG 903</strain>
    </source>
</reference>